<keyword evidence="2" id="KW-0472">Membrane</keyword>
<feature type="chain" id="PRO_5038698260" description="LPXTG cell wall anchor domain-containing protein" evidence="3">
    <location>
        <begin position="24"/>
        <end position="317"/>
    </location>
</feature>
<dbReference type="AlphaFoldDB" id="A0A371PGQ7"/>
<evidence type="ECO:0000256" key="1">
    <source>
        <dbReference type="SAM" id="MobiDB-lite"/>
    </source>
</evidence>
<dbReference type="EMBL" id="QUBQ01000002">
    <property type="protein sequence ID" value="REK75129.1"/>
    <property type="molecule type" value="Genomic_DNA"/>
</dbReference>
<feature type="transmembrane region" description="Helical" evidence="2">
    <location>
        <begin position="293"/>
        <end position="312"/>
    </location>
</feature>
<proteinExistence type="predicted"/>
<evidence type="ECO:0008006" key="6">
    <source>
        <dbReference type="Google" id="ProtNLM"/>
    </source>
</evidence>
<evidence type="ECO:0000313" key="5">
    <source>
        <dbReference type="Proteomes" id="UP000261905"/>
    </source>
</evidence>
<evidence type="ECO:0000313" key="4">
    <source>
        <dbReference type="EMBL" id="REK75129.1"/>
    </source>
</evidence>
<keyword evidence="2" id="KW-0812">Transmembrane</keyword>
<keyword evidence="2" id="KW-1133">Transmembrane helix</keyword>
<reference evidence="4 5" key="1">
    <citation type="submission" date="2018-08" db="EMBL/GenBank/DDBJ databases">
        <title>Paenibacillus sp. M4BSY-1, whole genome shotgun sequence.</title>
        <authorList>
            <person name="Tuo L."/>
        </authorList>
    </citation>
    <scope>NUCLEOTIDE SEQUENCE [LARGE SCALE GENOMIC DNA]</scope>
    <source>
        <strain evidence="4 5">M4BSY-1</strain>
    </source>
</reference>
<keyword evidence="5" id="KW-1185">Reference proteome</keyword>
<organism evidence="4 5">
    <name type="scientific">Paenibacillus paeoniae</name>
    <dbReference type="NCBI Taxonomy" id="2292705"/>
    <lineage>
        <taxon>Bacteria</taxon>
        <taxon>Bacillati</taxon>
        <taxon>Bacillota</taxon>
        <taxon>Bacilli</taxon>
        <taxon>Bacillales</taxon>
        <taxon>Paenibacillaceae</taxon>
        <taxon>Paenibacillus</taxon>
    </lineage>
</organism>
<feature type="region of interest" description="Disordered" evidence="1">
    <location>
        <begin position="254"/>
        <end position="289"/>
    </location>
</feature>
<keyword evidence="3" id="KW-0732">Signal</keyword>
<accession>A0A371PGQ7</accession>
<evidence type="ECO:0000256" key="3">
    <source>
        <dbReference type="SAM" id="SignalP"/>
    </source>
</evidence>
<evidence type="ECO:0000256" key="2">
    <source>
        <dbReference type="SAM" id="Phobius"/>
    </source>
</evidence>
<dbReference type="Proteomes" id="UP000261905">
    <property type="component" value="Unassembled WGS sequence"/>
</dbReference>
<comment type="caution">
    <text evidence="4">The sequence shown here is derived from an EMBL/GenBank/DDBJ whole genome shotgun (WGS) entry which is preliminary data.</text>
</comment>
<dbReference type="RefSeq" id="WP_116047017.1">
    <property type="nucleotide sequence ID" value="NZ_QUBQ01000002.1"/>
</dbReference>
<name>A0A371PGQ7_9BACL</name>
<gene>
    <name evidence="4" type="ORF">DX130_15975</name>
</gene>
<feature type="signal peptide" evidence="3">
    <location>
        <begin position="1"/>
        <end position="23"/>
    </location>
</feature>
<protein>
    <recommendedName>
        <fullName evidence="6">LPXTG cell wall anchor domain-containing protein</fullName>
    </recommendedName>
</protein>
<sequence>MKKLLSLMVILLLSLGLSMSSFAAAESVNGFTPHMKGGFLNGSYIEQSVQQVGDSAVKVTGKGGLDWPDTGNIPEPSAVGVKSVQKYDLNGLKWQFAIDSPMEYADDRWIVVSFADQPRLFNNWDGQDPVKAGFILFFYNQESHTLQIMPHTHAVPGDWTFIGNAEIPYNIGDELKFEFTKADTGYELSLDGQKLVFNHNEQEITTINWDTFLTNDEAYIVTGANIGNPDSTLYTGEFAYTIGSLAAAVVEQPEENATNHSDDAGSEEPTKPSPNPTESSNKEDNSSSGSSSWMMYVGAAIVLLLVVAAFLVRKKRA</sequence>